<name>A0A2W5NFZ1_RHOSU</name>
<evidence type="ECO:0000259" key="1">
    <source>
        <dbReference type="PROSITE" id="PS51186"/>
    </source>
</evidence>
<feature type="domain" description="N-acetyltransferase" evidence="1">
    <location>
        <begin position="7"/>
        <end position="169"/>
    </location>
</feature>
<dbReference type="PANTHER" id="PTHR43792:SF1">
    <property type="entry name" value="N-ACETYLTRANSFERASE DOMAIN-CONTAINING PROTEIN"/>
    <property type="match status" value="1"/>
</dbReference>
<protein>
    <submittedName>
        <fullName evidence="2">GNAT family N-acetyltransferase</fullName>
    </submittedName>
</protein>
<gene>
    <name evidence="2" type="ORF">DI556_04205</name>
</gene>
<reference evidence="2 3" key="1">
    <citation type="submission" date="2017-08" db="EMBL/GenBank/DDBJ databases">
        <title>Infants hospitalized years apart are colonized by the same room-sourced microbial strains.</title>
        <authorList>
            <person name="Brooks B."/>
            <person name="Olm M.R."/>
            <person name="Firek B.A."/>
            <person name="Baker R."/>
            <person name="Thomas B.C."/>
            <person name="Morowitz M.J."/>
            <person name="Banfield J.F."/>
        </authorList>
    </citation>
    <scope>NUCLEOTIDE SEQUENCE [LARGE SCALE GENOMIC DNA]</scope>
    <source>
        <strain evidence="2">S2_005_002_R2_34</strain>
    </source>
</reference>
<organism evidence="2 3">
    <name type="scientific">Rhodovulum sulfidophilum</name>
    <name type="common">Rhodobacter sulfidophilus</name>
    <dbReference type="NCBI Taxonomy" id="35806"/>
    <lineage>
        <taxon>Bacteria</taxon>
        <taxon>Pseudomonadati</taxon>
        <taxon>Pseudomonadota</taxon>
        <taxon>Alphaproteobacteria</taxon>
        <taxon>Rhodobacterales</taxon>
        <taxon>Paracoccaceae</taxon>
        <taxon>Rhodovulum</taxon>
    </lineage>
</organism>
<dbReference type="Proteomes" id="UP000249185">
    <property type="component" value="Unassembled WGS sequence"/>
</dbReference>
<dbReference type="Pfam" id="PF13302">
    <property type="entry name" value="Acetyltransf_3"/>
    <property type="match status" value="1"/>
</dbReference>
<sequence>MITTARLVLRAFAEADRDAFRALVADPLVAGDARRVIPREDADALFDFYRACWDEDGVAYAAIERRTDGAFLGMSGLALCRREPPEPPLCEIGWAIGPAHRGQGFATEAAAAWIDHGFEVLRLPRIHALTWADNVPSLRLIRTLGFLPDAGFAHPDGEARAERRAFALTPALWHGRLAGLGAERRG</sequence>
<dbReference type="SUPFAM" id="SSF55729">
    <property type="entry name" value="Acyl-CoA N-acyltransferases (Nat)"/>
    <property type="match status" value="1"/>
</dbReference>
<evidence type="ECO:0000313" key="3">
    <source>
        <dbReference type="Proteomes" id="UP000249185"/>
    </source>
</evidence>
<dbReference type="PANTHER" id="PTHR43792">
    <property type="entry name" value="GNAT FAMILY, PUTATIVE (AFU_ORTHOLOGUE AFUA_3G00765)-RELATED-RELATED"/>
    <property type="match status" value="1"/>
</dbReference>
<proteinExistence type="predicted"/>
<dbReference type="InterPro" id="IPR016181">
    <property type="entry name" value="Acyl_CoA_acyltransferase"/>
</dbReference>
<dbReference type="PROSITE" id="PS51186">
    <property type="entry name" value="GNAT"/>
    <property type="match status" value="1"/>
</dbReference>
<dbReference type="Gene3D" id="3.40.630.30">
    <property type="match status" value="1"/>
</dbReference>
<dbReference type="InterPro" id="IPR051531">
    <property type="entry name" value="N-acetyltransferase"/>
</dbReference>
<dbReference type="AlphaFoldDB" id="A0A2W5NFZ1"/>
<evidence type="ECO:0000313" key="2">
    <source>
        <dbReference type="EMBL" id="PZQ51378.1"/>
    </source>
</evidence>
<dbReference type="InterPro" id="IPR000182">
    <property type="entry name" value="GNAT_dom"/>
</dbReference>
<dbReference type="GO" id="GO:0016747">
    <property type="term" value="F:acyltransferase activity, transferring groups other than amino-acyl groups"/>
    <property type="evidence" value="ECO:0007669"/>
    <property type="project" value="InterPro"/>
</dbReference>
<comment type="caution">
    <text evidence="2">The sequence shown here is derived from an EMBL/GenBank/DDBJ whole genome shotgun (WGS) entry which is preliminary data.</text>
</comment>
<keyword evidence="2" id="KW-0808">Transferase</keyword>
<dbReference type="EMBL" id="QFPW01000002">
    <property type="protein sequence ID" value="PZQ51378.1"/>
    <property type="molecule type" value="Genomic_DNA"/>
</dbReference>
<accession>A0A2W5NFZ1</accession>